<gene>
    <name evidence="4" type="ORF">rosmuc_00918</name>
</gene>
<dbReference type="PANTHER" id="PTHR11014">
    <property type="entry name" value="PEPTIDASE M20 FAMILY MEMBER"/>
    <property type="match status" value="1"/>
</dbReference>
<comment type="cofactor">
    <cofactor evidence="2">
        <name>Mn(2+)</name>
        <dbReference type="ChEBI" id="CHEBI:29035"/>
    </cofactor>
    <text evidence="2">The Mn(2+) ion enhances activity.</text>
</comment>
<keyword evidence="1 4" id="KW-0378">Hydrolase</keyword>
<dbReference type="PATRIC" id="fig|1288298.3.peg.931"/>
<dbReference type="Gene3D" id="3.40.630.10">
    <property type="entry name" value="Zn peptidases"/>
    <property type="match status" value="1"/>
</dbReference>
<dbReference type="OrthoDB" id="9777385at2"/>
<dbReference type="InterPro" id="IPR036264">
    <property type="entry name" value="Bact_exopeptidase_dim_dom"/>
</dbReference>
<comment type="caution">
    <text evidence="4">The sequence shown here is derived from an EMBL/GenBank/DDBJ whole genome shotgun (WGS) entry which is preliminary data.</text>
</comment>
<protein>
    <submittedName>
        <fullName evidence="4">Amidohydrolase</fullName>
    </submittedName>
</protein>
<dbReference type="SUPFAM" id="SSF55031">
    <property type="entry name" value="Bacterial exopeptidase dimerisation domain"/>
    <property type="match status" value="1"/>
</dbReference>
<dbReference type="HOGENOM" id="CLU_023257_1_0_5"/>
<organism evidence="4 5">
    <name type="scientific">Roseovarius mucosus DSM 17069</name>
    <dbReference type="NCBI Taxonomy" id="1288298"/>
    <lineage>
        <taxon>Bacteria</taxon>
        <taxon>Pseudomonadati</taxon>
        <taxon>Pseudomonadota</taxon>
        <taxon>Alphaproteobacteria</taxon>
        <taxon>Rhodobacterales</taxon>
        <taxon>Roseobacteraceae</taxon>
        <taxon>Roseovarius</taxon>
    </lineage>
</organism>
<dbReference type="Proteomes" id="UP000030021">
    <property type="component" value="Unassembled WGS sequence"/>
</dbReference>
<dbReference type="PIRSF" id="PIRSF005962">
    <property type="entry name" value="Pept_M20D_amidohydro"/>
    <property type="match status" value="1"/>
</dbReference>
<feature type="binding site" evidence="2">
    <location>
        <position position="99"/>
    </location>
    <ligand>
        <name>Mn(2+)</name>
        <dbReference type="ChEBI" id="CHEBI:29035"/>
        <label>2</label>
    </ligand>
</feature>
<dbReference type="Pfam" id="PF01546">
    <property type="entry name" value="Peptidase_M20"/>
    <property type="match status" value="1"/>
</dbReference>
<evidence type="ECO:0000313" key="4">
    <source>
        <dbReference type="EMBL" id="KGM89121.1"/>
    </source>
</evidence>
<sequence length="382" mass="40593">MTLTNADITELTALRRLLHQHPEVSGQEQGTAGRITDALLGHSPDRLLTGLGGHGVAAVYQGQDYGPTILFRCELDALPITEQGDLPHRSTVPGTGHLCGHDGHMTVLLALARLLSRQRPARGRVVLLFQPAEETGAGAEAVLRNPDFETISPDYAFALHNMPGLPLGHVGLIPGPVNCASRGMAVTLTGKSAHASEPENGRSPMHTLAHLMPALTALSHGTPQDTDFTLATVTHVQMGAPAFGIAPGDATLYVTLRTLTDGGMQALCDAATTLVMDTATAQGLTTEISYHDIFAHCENHPEATLILRRALDALHVPHNARGLPMRASEDFGRFGQRAKAAMLFLGAGTAHAALHNPDYDFPDDLIPIGARIFHQVARDMLG</sequence>
<feature type="binding site" evidence="2">
    <location>
        <position position="355"/>
    </location>
    <ligand>
        <name>Mn(2+)</name>
        <dbReference type="ChEBI" id="CHEBI:29035"/>
        <label>2</label>
    </ligand>
</feature>
<dbReference type="RefSeq" id="WP_037270369.1">
    <property type="nucleotide sequence ID" value="NZ_KN293976.1"/>
</dbReference>
<dbReference type="InterPro" id="IPR017439">
    <property type="entry name" value="Amidohydrolase"/>
</dbReference>
<keyword evidence="2" id="KW-0464">Manganese</keyword>
<evidence type="ECO:0000313" key="5">
    <source>
        <dbReference type="Proteomes" id="UP000030021"/>
    </source>
</evidence>
<feature type="domain" description="Peptidase M20 dimerisation" evidence="3">
    <location>
        <begin position="182"/>
        <end position="261"/>
    </location>
</feature>
<dbReference type="GO" id="GO:0046872">
    <property type="term" value="F:metal ion binding"/>
    <property type="evidence" value="ECO:0007669"/>
    <property type="project" value="UniProtKB-KW"/>
</dbReference>
<dbReference type="InterPro" id="IPR002933">
    <property type="entry name" value="Peptidase_M20"/>
</dbReference>
<feature type="binding site" evidence="2">
    <location>
        <position position="160"/>
    </location>
    <ligand>
        <name>Mn(2+)</name>
        <dbReference type="ChEBI" id="CHEBI:29035"/>
        <label>2</label>
    </ligand>
</feature>
<dbReference type="InterPro" id="IPR011650">
    <property type="entry name" value="Peptidase_M20_dimer"/>
</dbReference>
<dbReference type="AlphaFoldDB" id="A0A0A0HQ68"/>
<dbReference type="STRING" id="215743.ROSMUCSMR3_02290"/>
<evidence type="ECO:0000256" key="1">
    <source>
        <dbReference type="ARBA" id="ARBA00022801"/>
    </source>
</evidence>
<dbReference type="Gene3D" id="3.30.70.360">
    <property type="match status" value="1"/>
</dbReference>
<evidence type="ECO:0000256" key="2">
    <source>
        <dbReference type="PIRSR" id="PIRSR005962-1"/>
    </source>
</evidence>
<accession>A0A0A0HQ68</accession>
<dbReference type="Pfam" id="PF07687">
    <property type="entry name" value="M20_dimer"/>
    <property type="match status" value="1"/>
</dbReference>
<dbReference type="PANTHER" id="PTHR11014:SF169">
    <property type="entry name" value="CLAN MH, FAMILY M20, PEPTIDASE T-LIKE METALLOPEPTIDASE"/>
    <property type="match status" value="1"/>
</dbReference>
<name>A0A0A0HQ68_9RHOB</name>
<dbReference type="NCBIfam" id="TIGR01891">
    <property type="entry name" value="amidohydrolases"/>
    <property type="match status" value="1"/>
</dbReference>
<proteinExistence type="predicted"/>
<dbReference type="EMBL" id="AONH01000003">
    <property type="protein sequence ID" value="KGM89121.1"/>
    <property type="molecule type" value="Genomic_DNA"/>
</dbReference>
<dbReference type="SUPFAM" id="SSF53187">
    <property type="entry name" value="Zn-dependent exopeptidases"/>
    <property type="match status" value="1"/>
</dbReference>
<keyword evidence="2" id="KW-0479">Metal-binding</keyword>
<dbReference type="eggNOG" id="COG1473">
    <property type="taxonomic scope" value="Bacteria"/>
</dbReference>
<dbReference type="GO" id="GO:0016787">
    <property type="term" value="F:hydrolase activity"/>
    <property type="evidence" value="ECO:0007669"/>
    <property type="project" value="UniProtKB-KW"/>
</dbReference>
<evidence type="ECO:0000259" key="3">
    <source>
        <dbReference type="Pfam" id="PF07687"/>
    </source>
</evidence>
<feature type="binding site" evidence="2">
    <location>
        <position position="101"/>
    </location>
    <ligand>
        <name>Mn(2+)</name>
        <dbReference type="ChEBI" id="CHEBI:29035"/>
        <label>2</label>
    </ligand>
</feature>
<reference evidence="4 5" key="1">
    <citation type="submission" date="2013-01" db="EMBL/GenBank/DDBJ databases">
        <authorList>
            <person name="Fiebig A."/>
            <person name="Goeker M."/>
            <person name="Klenk H.-P.P."/>
        </authorList>
    </citation>
    <scope>NUCLEOTIDE SEQUENCE [LARGE SCALE GENOMIC DNA]</scope>
    <source>
        <strain evidence="4 5">DSM 17069</strain>
    </source>
</reference>
<feature type="binding site" evidence="2">
    <location>
        <position position="134"/>
    </location>
    <ligand>
        <name>Mn(2+)</name>
        <dbReference type="ChEBI" id="CHEBI:29035"/>
        <label>2</label>
    </ligand>
</feature>